<dbReference type="PANTHER" id="PTHR46825:SF12">
    <property type="entry name" value="PENICILLIN-BINDING PROTEIN 4"/>
    <property type="match status" value="1"/>
</dbReference>
<gene>
    <name evidence="2" type="ORF">MKQ68_15245</name>
</gene>
<reference evidence="2" key="1">
    <citation type="submission" date="2022-10" db="EMBL/GenBank/DDBJ databases">
        <title>Chitinophaga sp. nov., isolated from soil.</title>
        <authorList>
            <person name="Jeon C.O."/>
        </authorList>
    </citation>
    <scope>NUCLEOTIDE SEQUENCE</scope>
    <source>
        <strain evidence="2">R8</strain>
    </source>
</reference>
<evidence type="ECO:0000313" key="2">
    <source>
        <dbReference type="EMBL" id="UYQ91447.1"/>
    </source>
</evidence>
<dbReference type="PANTHER" id="PTHR46825">
    <property type="entry name" value="D-ALANYL-D-ALANINE-CARBOXYPEPTIDASE/ENDOPEPTIDASE AMPH"/>
    <property type="match status" value="1"/>
</dbReference>
<dbReference type="Pfam" id="PF00144">
    <property type="entry name" value="Beta-lactamase"/>
    <property type="match status" value="1"/>
</dbReference>
<dbReference type="Gene3D" id="3.40.710.10">
    <property type="entry name" value="DD-peptidase/beta-lactamase superfamily"/>
    <property type="match status" value="1"/>
</dbReference>
<sequence length="406" mass="45100">MKLLKVPDYLFTLWTVLFVNIAHAQVPADVKDAIIAVENSLTPEMIISADSTIPSMNIYQRMRDLHVKGVSIAVIYNYQIVWVKGYGMADELEKRSVNANTLFQAASISKSINSMALLKLVQMGRLDLDTDVNRYLTTWKFPYDSAAAGKVITARQLLSHSAGLTVSGFPGYNRRAALPALIQVLNGTAPANSPAVRSFLPPATRFEYSGGGTNITQLLLTDITGEPYEQFLQREVLNPLGMTRSRYALCGDTSNIATAYYRDGKPVNGKYHLYPELAAAGLWTTPTDIARYMIECQRVLRGDSGKVLSRVHMQERFKPVVMYNESKVGLGLFLRYKNGAYYFNHNGGNAGFSCASYGSLEDGYGIVVMTNSSNNAFMLEVCNAVARVYHWDRFFVPRFEAAVQKP</sequence>
<dbReference type="InterPro" id="IPR012338">
    <property type="entry name" value="Beta-lactam/transpept-like"/>
</dbReference>
<dbReference type="InterPro" id="IPR050491">
    <property type="entry name" value="AmpC-like"/>
</dbReference>
<proteinExistence type="predicted"/>
<protein>
    <submittedName>
        <fullName evidence="2">Beta-lactamase family protein</fullName>
    </submittedName>
</protein>
<organism evidence="2 3">
    <name type="scientific">Chitinophaga horti</name>
    <dbReference type="NCBI Taxonomy" id="2920382"/>
    <lineage>
        <taxon>Bacteria</taxon>
        <taxon>Pseudomonadati</taxon>
        <taxon>Bacteroidota</taxon>
        <taxon>Chitinophagia</taxon>
        <taxon>Chitinophagales</taxon>
        <taxon>Chitinophagaceae</taxon>
        <taxon>Chitinophaga</taxon>
    </lineage>
</organism>
<feature type="domain" description="Beta-lactamase-related" evidence="1">
    <location>
        <begin position="60"/>
        <end position="383"/>
    </location>
</feature>
<dbReference type="Proteomes" id="UP001162741">
    <property type="component" value="Chromosome"/>
</dbReference>
<dbReference type="SUPFAM" id="SSF56601">
    <property type="entry name" value="beta-lactamase/transpeptidase-like"/>
    <property type="match status" value="1"/>
</dbReference>
<dbReference type="RefSeq" id="WP_264279869.1">
    <property type="nucleotide sequence ID" value="NZ_CP107006.1"/>
</dbReference>
<keyword evidence="3" id="KW-1185">Reference proteome</keyword>
<accession>A0ABY6IYG2</accession>
<dbReference type="EMBL" id="CP107006">
    <property type="protein sequence ID" value="UYQ91447.1"/>
    <property type="molecule type" value="Genomic_DNA"/>
</dbReference>
<name>A0ABY6IYG2_9BACT</name>
<dbReference type="InterPro" id="IPR001466">
    <property type="entry name" value="Beta-lactam-related"/>
</dbReference>
<evidence type="ECO:0000259" key="1">
    <source>
        <dbReference type="Pfam" id="PF00144"/>
    </source>
</evidence>
<evidence type="ECO:0000313" key="3">
    <source>
        <dbReference type="Proteomes" id="UP001162741"/>
    </source>
</evidence>